<evidence type="ECO:0000313" key="1">
    <source>
        <dbReference type="EMBL" id="KRH92852.1"/>
    </source>
</evidence>
<protein>
    <submittedName>
        <fullName evidence="1">Uncharacterized protein</fullName>
    </submittedName>
</protein>
<dbReference type="VEuPathDB" id="MicrosporidiaDB:M153_24230002"/>
<evidence type="ECO:0000313" key="2">
    <source>
        <dbReference type="Proteomes" id="UP000051530"/>
    </source>
</evidence>
<dbReference type="EMBL" id="LGUB01000635">
    <property type="protein sequence ID" value="KRH92852.1"/>
    <property type="molecule type" value="Genomic_DNA"/>
</dbReference>
<dbReference type="Proteomes" id="UP000051530">
    <property type="component" value="Unassembled WGS sequence"/>
</dbReference>
<accession>A0A0R0M0H2</accession>
<dbReference type="AlphaFoldDB" id="A0A0R0M0H2"/>
<sequence>FKRLIVKKSKLQFFCAVKPSSFDLIIKCCFDLIISQICDSNHLIYIL</sequence>
<reference evidence="1 2" key="1">
    <citation type="submission" date="2015-07" db="EMBL/GenBank/DDBJ databases">
        <title>The genome of Pseudoloma neurophilia, a relevant intracellular parasite of the zebrafish.</title>
        <authorList>
            <person name="Ndikumana S."/>
            <person name="Pelin A."/>
            <person name="Sanders J."/>
            <person name="Corradi N."/>
        </authorList>
    </citation>
    <scope>NUCLEOTIDE SEQUENCE [LARGE SCALE GENOMIC DNA]</scope>
    <source>
        <strain evidence="1 2">MK1</strain>
    </source>
</reference>
<name>A0A0R0M0H2_9MICR</name>
<feature type="non-terminal residue" evidence="1">
    <location>
        <position position="1"/>
    </location>
</feature>
<keyword evidence="2" id="KW-1185">Reference proteome</keyword>
<proteinExistence type="predicted"/>
<comment type="caution">
    <text evidence="1">The sequence shown here is derived from an EMBL/GenBank/DDBJ whole genome shotgun (WGS) entry which is preliminary data.</text>
</comment>
<organism evidence="1 2">
    <name type="scientific">Pseudoloma neurophilia</name>
    <dbReference type="NCBI Taxonomy" id="146866"/>
    <lineage>
        <taxon>Eukaryota</taxon>
        <taxon>Fungi</taxon>
        <taxon>Fungi incertae sedis</taxon>
        <taxon>Microsporidia</taxon>
        <taxon>Pseudoloma</taxon>
    </lineage>
</organism>
<gene>
    <name evidence="1" type="ORF">M153_24230002</name>
</gene>